<protein>
    <submittedName>
        <fullName evidence="2">Uncharacterized protein</fullName>
    </submittedName>
</protein>
<sequence length="474" mass="47116">PQGPEADPVTTAVLASSLSVEAAVGASGASGTLALLDGRLSSTHAAANPYIGAGAVAGAAGPTAQGISTKHQFFGVYSRPSITGGGGNAAAAAGAAAAAARGEGAPSTSAGAAARASSARSTARAGGVPSLSLNHPLVMHPTVASGATARAGPTANIAASGSGAAAQAPRARFATTDMYAPVKLVRPQELDELDHRAMNAAAAAAMATSGGGGSGAAHTHVKPWMTGPFRHAVGTGGAPGAGGAARGHGRPEDDAELRALREKWSAMDARTSQSVADVQNKVAEWTLQRARLEEEIVRRQEVNRFAPAGSGAGGMPGYHSQWHGDNIPPGTLSPYANANADLAAATAAAATHIAMPAGAPGAVSFMLPGSNASGGTAAAAAGASMRLRHAEVGSYDMGRADLVTRLASLGVAVSGETLDRALRPVEDRPFLECISKLPKPGEHLVSRPGSERLPAAKKKQRSKSAGKKRPTSGR</sequence>
<comment type="caution">
    <text evidence="2">The sequence shown here is derived from an EMBL/GenBank/DDBJ whole genome shotgun (WGS) entry which is preliminary data.</text>
</comment>
<feature type="non-terminal residue" evidence="2">
    <location>
        <position position="474"/>
    </location>
</feature>
<dbReference type="AlphaFoldDB" id="A0A2J7ZHI9"/>
<dbReference type="OrthoDB" id="551860at2759"/>
<dbReference type="EMBL" id="PGGS01002219">
    <property type="protein sequence ID" value="PNG99742.1"/>
    <property type="molecule type" value="Genomic_DNA"/>
</dbReference>
<reference evidence="2 3" key="1">
    <citation type="journal article" date="2017" name="Mol. Biol. Evol.">
        <title>The 4-celled Tetrabaena socialis nuclear genome reveals the essential components for genetic control of cell number at the origin of multicellularity in the volvocine lineage.</title>
        <authorList>
            <person name="Featherston J."/>
            <person name="Arakaki Y."/>
            <person name="Hanschen E.R."/>
            <person name="Ferris P.J."/>
            <person name="Michod R.E."/>
            <person name="Olson B.J.S.C."/>
            <person name="Nozaki H."/>
            <person name="Durand P.M."/>
        </authorList>
    </citation>
    <scope>NUCLEOTIDE SEQUENCE [LARGE SCALE GENOMIC DNA]</scope>
    <source>
        <strain evidence="2 3">NIES-571</strain>
    </source>
</reference>
<feature type="region of interest" description="Disordered" evidence="1">
    <location>
        <begin position="436"/>
        <end position="474"/>
    </location>
</feature>
<accession>A0A2J7ZHI9</accession>
<evidence type="ECO:0000256" key="1">
    <source>
        <dbReference type="SAM" id="MobiDB-lite"/>
    </source>
</evidence>
<keyword evidence="3" id="KW-1185">Reference proteome</keyword>
<organism evidence="2 3">
    <name type="scientific">Tetrabaena socialis</name>
    <dbReference type="NCBI Taxonomy" id="47790"/>
    <lineage>
        <taxon>Eukaryota</taxon>
        <taxon>Viridiplantae</taxon>
        <taxon>Chlorophyta</taxon>
        <taxon>core chlorophytes</taxon>
        <taxon>Chlorophyceae</taxon>
        <taxon>CS clade</taxon>
        <taxon>Chlamydomonadales</taxon>
        <taxon>Tetrabaenaceae</taxon>
        <taxon>Tetrabaena</taxon>
    </lineage>
</organism>
<dbReference type="Proteomes" id="UP000236333">
    <property type="component" value="Unassembled WGS sequence"/>
</dbReference>
<feature type="non-terminal residue" evidence="2">
    <location>
        <position position="1"/>
    </location>
</feature>
<evidence type="ECO:0000313" key="2">
    <source>
        <dbReference type="EMBL" id="PNG99742.1"/>
    </source>
</evidence>
<proteinExistence type="predicted"/>
<evidence type="ECO:0000313" key="3">
    <source>
        <dbReference type="Proteomes" id="UP000236333"/>
    </source>
</evidence>
<feature type="compositionally biased region" description="Basic residues" evidence="1">
    <location>
        <begin position="455"/>
        <end position="474"/>
    </location>
</feature>
<name>A0A2J7ZHI9_9CHLO</name>
<gene>
    <name evidence="2" type="ORF">TSOC_014473</name>
</gene>